<proteinExistence type="predicted"/>
<name>A0A550BYR2_9AGAR</name>
<accession>A0A550BYR2</accession>
<evidence type="ECO:0000313" key="2">
    <source>
        <dbReference type="EMBL" id="TRM57677.1"/>
    </source>
</evidence>
<dbReference type="EMBL" id="VDMD01000044">
    <property type="protein sequence ID" value="TRM57677.1"/>
    <property type="molecule type" value="Genomic_DNA"/>
</dbReference>
<protein>
    <submittedName>
        <fullName evidence="2">Uncharacterized protein</fullName>
    </submittedName>
</protein>
<evidence type="ECO:0000256" key="1">
    <source>
        <dbReference type="SAM" id="MobiDB-lite"/>
    </source>
</evidence>
<reference evidence="2 3" key="1">
    <citation type="journal article" date="2019" name="New Phytol.">
        <title>Comparative genomics reveals unique wood-decay strategies and fruiting body development in the Schizophyllaceae.</title>
        <authorList>
            <person name="Almasi E."/>
            <person name="Sahu N."/>
            <person name="Krizsan K."/>
            <person name="Balint B."/>
            <person name="Kovacs G.M."/>
            <person name="Kiss B."/>
            <person name="Cseklye J."/>
            <person name="Drula E."/>
            <person name="Henrissat B."/>
            <person name="Nagy I."/>
            <person name="Chovatia M."/>
            <person name="Adam C."/>
            <person name="LaButti K."/>
            <person name="Lipzen A."/>
            <person name="Riley R."/>
            <person name="Grigoriev I.V."/>
            <person name="Nagy L.G."/>
        </authorList>
    </citation>
    <scope>NUCLEOTIDE SEQUENCE [LARGE SCALE GENOMIC DNA]</scope>
    <source>
        <strain evidence="2 3">NL-1724</strain>
    </source>
</reference>
<keyword evidence="3" id="KW-1185">Reference proteome</keyword>
<evidence type="ECO:0000313" key="3">
    <source>
        <dbReference type="Proteomes" id="UP000320762"/>
    </source>
</evidence>
<gene>
    <name evidence="2" type="ORF">BD626DRAFT_514178</name>
</gene>
<dbReference type="Proteomes" id="UP000320762">
    <property type="component" value="Unassembled WGS sequence"/>
</dbReference>
<organism evidence="2 3">
    <name type="scientific">Schizophyllum amplum</name>
    <dbReference type="NCBI Taxonomy" id="97359"/>
    <lineage>
        <taxon>Eukaryota</taxon>
        <taxon>Fungi</taxon>
        <taxon>Dikarya</taxon>
        <taxon>Basidiomycota</taxon>
        <taxon>Agaricomycotina</taxon>
        <taxon>Agaricomycetes</taxon>
        <taxon>Agaricomycetidae</taxon>
        <taxon>Agaricales</taxon>
        <taxon>Schizophyllaceae</taxon>
        <taxon>Schizophyllum</taxon>
    </lineage>
</organism>
<sequence length="62" mass="6716">MAQSFARLAPHDPKVLDGAMRRVNSQWRRCSKMGDGLLAPSEDKEQPATAGACTPFRLSEAG</sequence>
<dbReference type="AlphaFoldDB" id="A0A550BYR2"/>
<comment type="caution">
    <text evidence="2">The sequence shown here is derived from an EMBL/GenBank/DDBJ whole genome shotgun (WGS) entry which is preliminary data.</text>
</comment>
<feature type="region of interest" description="Disordered" evidence="1">
    <location>
        <begin position="36"/>
        <end position="62"/>
    </location>
</feature>